<proteinExistence type="predicted"/>
<reference evidence="1" key="1">
    <citation type="submission" date="2023-04" db="EMBL/GenBank/DDBJ databases">
        <title>Candida boidinii NBRC 1967.</title>
        <authorList>
            <person name="Ichikawa N."/>
            <person name="Sato H."/>
            <person name="Tonouchi N."/>
        </authorList>
    </citation>
    <scope>NUCLEOTIDE SEQUENCE</scope>
    <source>
        <strain evidence="1">NBRC 1967</strain>
    </source>
</reference>
<protein>
    <submittedName>
        <fullName evidence="1">Unnamed protein product</fullName>
    </submittedName>
</protein>
<dbReference type="EMBL" id="BSXV01000146">
    <property type="protein sequence ID" value="GME87731.1"/>
    <property type="molecule type" value="Genomic_DNA"/>
</dbReference>
<evidence type="ECO:0000313" key="2">
    <source>
        <dbReference type="Proteomes" id="UP001165101"/>
    </source>
</evidence>
<keyword evidence="2" id="KW-1185">Reference proteome</keyword>
<gene>
    <name evidence="1" type="ORF">Cboi01_000052600</name>
</gene>
<evidence type="ECO:0000313" key="1">
    <source>
        <dbReference type="EMBL" id="GME87731.1"/>
    </source>
</evidence>
<organism evidence="1 2">
    <name type="scientific">Candida boidinii</name>
    <name type="common">Yeast</name>
    <dbReference type="NCBI Taxonomy" id="5477"/>
    <lineage>
        <taxon>Eukaryota</taxon>
        <taxon>Fungi</taxon>
        <taxon>Dikarya</taxon>
        <taxon>Ascomycota</taxon>
        <taxon>Saccharomycotina</taxon>
        <taxon>Pichiomycetes</taxon>
        <taxon>Pichiales</taxon>
        <taxon>Pichiaceae</taxon>
        <taxon>Ogataea</taxon>
        <taxon>Ogataea/Candida clade</taxon>
    </lineage>
</organism>
<name>A0ACB5TFB7_CANBO</name>
<dbReference type="Proteomes" id="UP001165101">
    <property type="component" value="Unassembled WGS sequence"/>
</dbReference>
<sequence length="375" mass="36982">MKLLKAYFVIATLFSVLVNSSPIEKRDTTISILTATTVPASASCYLYAPEAGDYYFVFQIIRSVYLEVFSSEAAGMDCCGDLSDYGVDWIGIFDGYATATRRVTATAADSFIPVRIISMTELVVDEIGLEIIKPNQEYVSYYDLVYNGESACPSSSSSLSSASRSISLSSSSASQSSSPSSSSSASASASLSKASSNSSVASSGASSVASSVPSLASPVPSSAASSGASSVVSSASSGASSVVSSASSVASSAASSVASSAASSVASSVASSDSSAASSVASSVASSDSSAASDGSPVASSGASSASSAASLASSVPSSPSSNRTSDASSIGSSTTTLTTYVPCPECTDPYTYTTETVITAGTAPVTVPEVVIGT</sequence>
<accession>A0ACB5TFB7</accession>
<comment type="caution">
    <text evidence="1">The sequence shown here is derived from an EMBL/GenBank/DDBJ whole genome shotgun (WGS) entry which is preliminary data.</text>
</comment>